<keyword evidence="4 7" id="KW-0012">Acyltransferase</keyword>
<dbReference type="RefSeq" id="WP_008826512.1">
    <property type="nucleotide sequence ID" value="NZ_AFNU02000001.1"/>
</dbReference>
<dbReference type="Pfam" id="PF00583">
    <property type="entry name" value="Acetyltransf_1"/>
    <property type="match status" value="1"/>
</dbReference>
<organism evidence="7 8">
    <name type="scientific">Haloplasma contractile SSD-17B</name>
    <dbReference type="NCBI Taxonomy" id="1033810"/>
    <lineage>
        <taxon>Bacteria</taxon>
        <taxon>Bacillati</taxon>
        <taxon>Mycoplasmatota</taxon>
        <taxon>Mollicutes</taxon>
        <taxon>Haloplasmatales</taxon>
        <taxon>Haloplasmataceae</taxon>
        <taxon>Haloplasma</taxon>
    </lineage>
</organism>
<dbReference type="EC" id="2.3.1.266" evidence="5"/>
<gene>
    <name evidence="7" type="primary">rimI</name>
    <name evidence="7" type="ORF">HLPCO_000032</name>
</gene>
<dbReference type="InterPro" id="IPR006464">
    <property type="entry name" value="AcTrfase_RimI/Ard1"/>
</dbReference>
<reference evidence="7 8" key="2">
    <citation type="journal article" date="2013" name="PLoS ONE">
        <title>INDIGO - INtegrated Data Warehouse of MIcrobial GenOmes with Examples from the Red Sea Extremophiles.</title>
        <authorList>
            <person name="Alam I."/>
            <person name="Antunes A."/>
            <person name="Kamau A.A."/>
            <person name="Ba Alawi W."/>
            <person name="Kalkatawi M."/>
            <person name="Stingl U."/>
            <person name="Bajic V.B."/>
        </authorList>
    </citation>
    <scope>NUCLEOTIDE SEQUENCE [LARGE SCALE GENOMIC DNA]</scope>
    <source>
        <strain evidence="7 8">SSD-17B</strain>
    </source>
</reference>
<dbReference type="PANTHER" id="PTHR43420">
    <property type="entry name" value="ACETYLTRANSFERASE"/>
    <property type="match status" value="1"/>
</dbReference>
<evidence type="ECO:0000259" key="6">
    <source>
        <dbReference type="PROSITE" id="PS51186"/>
    </source>
</evidence>
<evidence type="ECO:0000256" key="1">
    <source>
        <dbReference type="ARBA" id="ARBA00005395"/>
    </source>
</evidence>
<sequence>MDAELSKEKVKVLPLEKNDIYVYGSLMRKTLKTVQCSDDYLNDLTSNAFSRYFKMVEGGTFIGALSIWHVFEDIQILTIGICPSLQGRGFGNQLMLFLLDYAKMHAVERLSLEVRLSNQVAIQFYEKFGFKKEAIRKNYYNDGEDAHLMVKYV</sequence>
<evidence type="ECO:0000256" key="3">
    <source>
        <dbReference type="ARBA" id="ARBA00022679"/>
    </source>
</evidence>
<protein>
    <recommendedName>
        <fullName evidence="5">[Ribosomal protein bS18]-alanine N-acetyltransferase</fullName>
        <ecNumber evidence="5">2.3.1.266</ecNumber>
    </recommendedName>
</protein>
<dbReference type="PANTHER" id="PTHR43420:SF44">
    <property type="entry name" value="ACETYLTRANSFERASE YPEA"/>
    <property type="match status" value="1"/>
</dbReference>
<proteinExistence type="inferred from homology"/>
<dbReference type="SUPFAM" id="SSF55729">
    <property type="entry name" value="Acyl-CoA N-acyltransferases (Nat)"/>
    <property type="match status" value="1"/>
</dbReference>
<comment type="function">
    <text evidence="5">Acetylates the N-terminal alanine of ribosomal protein bS18.</text>
</comment>
<evidence type="ECO:0000256" key="5">
    <source>
        <dbReference type="RuleBase" id="RU363094"/>
    </source>
</evidence>
<dbReference type="eggNOG" id="COG0456">
    <property type="taxonomic scope" value="Bacteria"/>
</dbReference>
<reference evidence="7 8" key="1">
    <citation type="journal article" date="2011" name="J. Bacteriol.">
        <title>Genome sequence of Haloplasma contractile, an unusual contractile bacterium from a deep-sea anoxic brine lake.</title>
        <authorList>
            <person name="Antunes A."/>
            <person name="Alam I."/>
            <person name="El Dorry H."/>
            <person name="Siam R."/>
            <person name="Robertson A."/>
            <person name="Bajic V.B."/>
            <person name="Stingl U."/>
        </authorList>
    </citation>
    <scope>NUCLEOTIDE SEQUENCE [LARGE SCALE GENOMIC DNA]</scope>
    <source>
        <strain evidence="7 8">SSD-17B</strain>
    </source>
</reference>
<dbReference type="GO" id="GO:0008999">
    <property type="term" value="F:protein-N-terminal-alanine acetyltransferase activity"/>
    <property type="evidence" value="ECO:0007669"/>
    <property type="project" value="UniProtKB-EC"/>
</dbReference>
<dbReference type="InParanoid" id="U2EFD1"/>
<dbReference type="STRING" id="1033810.HLPCO_000032"/>
<dbReference type="PROSITE" id="PS51186">
    <property type="entry name" value="GNAT"/>
    <property type="match status" value="1"/>
</dbReference>
<dbReference type="OrthoDB" id="9794566at2"/>
<keyword evidence="2 5" id="KW-0963">Cytoplasm</keyword>
<accession>U2EFD1</accession>
<comment type="similarity">
    <text evidence="1 5">Belongs to the acetyltransferase family. RimI subfamily.</text>
</comment>
<dbReference type="GO" id="GO:0005737">
    <property type="term" value="C:cytoplasm"/>
    <property type="evidence" value="ECO:0007669"/>
    <property type="project" value="UniProtKB-SubCell"/>
</dbReference>
<feature type="domain" description="N-acetyltransferase" evidence="6">
    <location>
        <begin position="10"/>
        <end position="153"/>
    </location>
</feature>
<keyword evidence="3 7" id="KW-0808">Transferase</keyword>
<evidence type="ECO:0000313" key="8">
    <source>
        <dbReference type="Proteomes" id="UP000005707"/>
    </source>
</evidence>
<comment type="subcellular location">
    <subcellularLocation>
        <location evidence="5">Cytoplasm</location>
    </subcellularLocation>
</comment>
<dbReference type="InterPro" id="IPR000182">
    <property type="entry name" value="GNAT_dom"/>
</dbReference>
<evidence type="ECO:0000313" key="7">
    <source>
        <dbReference type="EMBL" id="ERJ13381.1"/>
    </source>
</evidence>
<dbReference type="NCBIfam" id="TIGR01575">
    <property type="entry name" value="rimI"/>
    <property type="match status" value="1"/>
</dbReference>
<comment type="caution">
    <text evidence="7">The sequence shown here is derived from an EMBL/GenBank/DDBJ whole genome shotgun (WGS) entry which is preliminary data.</text>
</comment>
<dbReference type="Proteomes" id="UP000005707">
    <property type="component" value="Unassembled WGS sequence"/>
</dbReference>
<dbReference type="EMBL" id="AFNU02000001">
    <property type="protein sequence ID" value="ERJ13381.1"/>
    <property type="molecule type" value="Genomic_DNA"/>
</dbReference>
<dbReference type="InterPro" id="IPR016181">
    <property type="entry name" value="Acyl_CoA_acyltransferase"/>
</dbReference>
<dbReference type="CDD" id="cd04301">
    <property type="entry name" value="NAT_SF"/>
    <property type="match status" value="1"/>
</dbReference>
<dbReference type="InterPro" id="IPR050680">
    <property type="entry name" value="YpeA/RimI_acetyltransf"/>
</dbReference>
<dbReference type="AlphaFoldDB" id="U2EFD1"/>
<comment type="catalytic activity">
    <reaction evidence="5">
        <text>N-terminal L-alanyl-[ribosomal protein bS18] + acetyl-CoA = N-terminal N(alpha)-acetyl-L-alanyl-[ribosomal protein bS18] + CoA + H(+)</text>
        <dbReference type="Rhea" id="RHEA:43756"/>
        <dbReference type="Rhea" id="RHEA-COMP:10676"/>
        <dbReference type="Rhea" id="RHEA-COMP:10677"/>
        <dbReference type="ChEBI" id="CHEBI:15378"/>
        <dbReference type="ChEBI" id="CHEBI:57287"/>
        <dbReference type="ChEBI" id="CHEBI:57288"/>
        <dbReference type="ChEBI" id="CHEBI:64718"/>
        <dbReference type="ChEBI" id="CHEBI:83683"/>
        <dbReference type="EC" id="2.3.1.266"/>
    </reaction>
</comment>
<dbReference type="Gene3D" id="3.40.630.30">
    <property type="match status" value="1"/>
</dbReference>
<dbReference type="FunCoup" id="U2EFD1">
    <property type="interactions" value="342"/>
</dbReference>
<evidence type="ECO:0000256" key="4">
    <source>
        <dbReference type="ARBA" id="ARBA00023315"/>
    </source>
</evidence>
<name>U2EFD1_9MOLU</name>
<evidence type="ECO:0000256" key="2">
    <source>
        <dbReference type="ARBA" id="ARBA00022490"/>
    </source>
</evidence>
<keyword evidence="8" id="KW-1185">Reference proteome</keyword>